<evidence type="ECO:0000313" key="3">
    <source>
        <dbReference type="EMBL" id="MCW8109100.1"/>
    </source>
</evidence>
<dbReference type="InterPro" id="IPR006179">
    <property type="entry name" value="5_nucleotidase/apyrase"/>
</dbReference>
<keyword evidence="1" id="KW-0547">Nucleotide-binding</keyword>
<dbReference type="Proteomes" id="UP001142810">
    <property type="component" value="Unassembled WGS sequence"/>
</dbReference>
<dbReference type="PANTHER" id="PTHR11575">
    <property type="entry name" value="5'-NUCLEOTIDASE-RELATED"/>
    <property type="match status" value="1"/>
</dbReference>
<evidence type="ECO:0000313" key="4">
    <source>
        <dbReference type="Proteomes" id="UP001142810"/>
    </source>
</evidence>
<dbReference type="InterPro" id="IPR029052">
    <property type="entry name" value="Metallo-depent_PP-like"/>
</dbReference>
<protein>
    <submittedName>
        <fullName evidence="3">5'-nucleotidase C-terminal domain-containing protein</fullName>
    </submittedName>
</protein>
<dbReference type="PRINTS" id="PR01607">
    <property type="entry name" value="APYRASEFAMLY"/>
</dbReference>
<proteinExistence type="inferred from homology"/>
<dbReference type="RefSeq" id="WP_265617847.1">
    <property type="nucleotide sequence ID" value="NZ_JAPFRD010000011.1"/>
</dbReference>
<evidence type="ECO:0000256" key="1">
    <source>
        <dbReference type="RuleBase" id="RU362119"/>
    </source>
</evidence>
<dbReference type="EMBL" id="JAPFRD010000011">
    <property type="protein sequence ID" value="MCW8109100.1"/>
    <property type="molecule type" value="Genomic_DNA"/>
</dbReference>
<dbReference type="Gene3D" id="3.60.21.10">
    <property type="match status" value="1"/>
</dbReference>
<comment type="caution">
    <text evidence="3">The sequence shown here is derived from an EMBL/GenBank/DDBJ whole genome shotgun (WGS) entry which is preliminary data.</text>
</comment>
<keyword evidence="4" id="KW-1185">Reference proteome</keyword>
<reference evidence="3" key="1">
    <citation type="submission" date="2022-11" db="EMBL/GenBank/DDBJ databases">
        <title>Alteromonas sp. nov., isolated from sea water of the Qingdao.</title>
        <authorList>
            <person name="Wang Q."/>
        </authorList>
    </citation>
    <scope>NUCLEOTIDE SEQUENCE</scope>
    <source>
        <strain evidence="3">ASW11-7</strain>
    </source>
</reference>
<gene>
    <name evidence="3" type="ORF">OPS25_11390</name>
</gene>
<dbReference type="PANTHER" id="PTHR11575:SF24">
    <property type="entry name" value="5'-NUCLEOTIDASE"/>
    <property type="match status" value="1"/>
</dbReference>
<dbReference type="InterPro" id="IPR036907">
    <property type="entry name" value="5'-Nucleotdase_C_sf"/>
</dbReference>
<sequence length="477" mass="52818">MTFVFTADMPVVGDERKGAYARLASLLDEIRSTQPETVFLFGGASLGPSTMSGFDRGAHIIDVLNSLEPDVMGVSQREFSYYEDELSLRAFEAGFPMVASNLFDPLTQGTPTGLVDRFLIEKGNLIIGVVSVVHPSVTEEYPLLRVQVTPPKEQINAKAQQLRAAGAHIIVLLYSHPSLFVREQLEEGIVDLAFLTDPDLDIRNEEEMWSHPRNIALLQYAQAAIVNCSLHENGKEILTTNWKLFNLDNFVPDPIIAAQTTGYTMRLNRLLDEQVGQLKTAMDTTRKAVRAGENAFANLLTDAIRNFTEVNVILLNGGIIRGENIYKAGAVITRGDIFEELPFRNKVATLTLKGSAIKQALENGLSMLETLEGRFPHVSGMTVTYNSDLPAGERVLKVEIDGEPLDFDQNYSLATTQYLSNGGDGYWMFKERETESLSTKFPPLLSDIVISNIRRQGQISPAIENRMVDIANRSSGE</sequence>
<evidence type="ECO:0000259" key="2">
    <source>
        <dbReference type="Pfam" id="PF02872"/>
    </source>
</evidence>
<organism evidence="3 4">
    <name type="scientific">Alteromonas aquimaris</name>
    <dbReference type="NCBI Taxonomy" id="2998417"/>
    <lineage>
        <taxon>Bacteria</taxon>
        <taxon>Pseudomonadati</taxon>
        <taxon>Pseudomonadota</taxon>
        <taxon>Gammaproteobacteria</taxon>
        <taxon>Alteromonadales</taxon>
        <taxon>Alteromonadaceae</taxon>
        <taxon>Alteromonas/Salinimonas group</taxon>
        <taxon>Alteromonas</taxon>
    </lineage>
</organism>
<dbReference type="SUPFAM" id="SSF56300">
    <property type="entry name" value="Metallo-dependent phosphatases"/>
    <property type="match status" value="1"/>
</dbReference>
<feature type="domain" description="5'-Nucleotidase C-terminal" evidence="2">
    <location>
        <begin position="275"/>
        <end position="431"/>
    </location>
</feature>
<accession>A0ABT3P8Q2</accession>
<name>A0ABT3P8Q2_9ALTE</name>
<dbReference type="Gene3D" id="3.90.780.10">
    <property type="entry name" value="5'-Nucleotidase, C-terminal domain"/>
    <property type="match status" value="1"/>
</dbReference>
<dbReference type="InterPro" id="IPR008334">
    <property type="entry name" value="5'-Nucleotdase_C"/>
</dbReference>
<dbReference type="SUPFAM" id="SSF55816">
    <property type="entry name" value="5'-nucleotidase (syn. UDP-sugar hydrolase), C-terminal domain"/>
    <property type="match status" value="1"/>
</dbReference>
<dbReference type="Pfam" id="PF02872">
    <property type="entry name" value="5_nucleotid_C"/>
    <property type="match status" value="1"/>
</dbReference>
<keyword evidence="1" id="KW-0378">Hydrolase</keyword>
<comment type="similarity">
    <text evidence="1">Belongs to the 5'-nucleotidase family.</text>
</comment>